<evidence type="ECO:0000256" key="4">
    <source>
        <dbReference type="RuleBase" id="RU361169"/>
    </source>
</evidence>
<dbReference type="EMBL" id="CP025096">
    <property type="protein sequence ID" value="AUD01329.1"/>
    <property type="molecule type" value="Genomic_DNA"/>
</dbReference>
<dbReference type="AlphaFoldDB" id="A0A2K8YUR6"/>
<accession>A0A2K8YUR6</accession>
<dbReference type="Pfam" id="PF00295">
    <property type="entry name" value="Glyco_hydro_28"/>
    <property type="match status" value="1"/>
</dbReference>
<keyword evidence="5" id="KW-0732">Signal</keyword>
<name>A0A2K8YUR6_9BACT</name>
<dbReference type="InterPro" id="IPR000743">
    <property type="entry name" value="Glyco_hydro_28"/>
</dbReference>
<evidence type="ECO:0000313" key="7">
    <source>
        <dbReference type="EMBL" id="AUD01329.1"/>
    </source>
</evidence>
<dbReference type="KEGG" id="spir:CWM47_05610"/>
<feature type="chain" id="PRO_5014603591" evidence="5">
    <location>
        <begin position="23"/>
        <end position="551"/>
    </location>
</feature>
<organism evidence="7 8">
    <name type="scientific">Spirosoma pollinicola</name>
    <dbReference type="NCBI Taxonomy" id="2057025"/>
    <lineage>
        <taxon>Bacteria</taxon>
        <taxon>Pseudomonadati</taxon>
        <taxon>Bacteroidota</taxon>
        <taxon>Cytophagia</taxon>
        <taxon>Cytophagales</taxon>
        <taxon>Cytophagaceae</taxon>
        <taxon>Spirosoma</taxon>
    </lineage>
</organism>
<feature type="domain" description="Rhamnogalacturonase A/B/Epimerase-like pectate lyase" evidence="6">
    <location>
        <begin position="46"/>
        <end position="100"/>
    </location>
</feature>
<keyword evidence="2 4" id="KW-0378">Hydrolase</keyword>
<evidence type="ECO:0000313" key="8">
    <source>
        <dbReference type="Proteomes" id="UP000232883"/>
    </source>
</evidence>
<evidence type="ECO:0000256" key="5">
    <source>
        <dbReference type="SAM" id="SignalP"/>
    </source>
</evidence>
<feature type="signal peptide" evidence="5">
    <location>
        <begin position="1"/>
        <end position="22"/>
    </location>
</feature>
<keyword evidence="3 4" id="KW-0326">Glycosidase</keyword>
<dbReference type="GO" id="GO:0004650">
    <property type="term" value="F:polygalacturonase activity"/>
    <property type="evidence" value="ECO:0007669"/>
    <property type="project" value="InterPro"/>
</dbReference>
<dbReference type="Proteomes" id="UP000232883">
    <property type="component" value="Chromosome"/>
</dbReference>
<dbReference type="PANTHER" id="PTHR31339:SF9">
    <property type="entry name" value="PLASMIN AND FIBRONECTIN-BINDING PROTEIN A"/>
    <property type="match status" value="1"/>
</dbReference>
<reference evidence="7 8" key="1">
    <citation type="submission" date="2017-11" db="EMBL/GenBank/DDBJ databases">
        <title>Taxonomic description and genome sequences of Spirosoma HA7 sp. nov., isolated from pollen microhabitat of Corylus avellana.</title>
        <authorList>
            <person name="Ambika Manirajan B."/>
            <person name="Suarez C."/>
            <person name="Ratering S."/>
            <person name="Geissler-Plaum R."/>
            <person name="Cardinale M."/>
            <person name="Sylvia S."/>
        </authorList>
    </citation>
    <scope>NUCLEOTIDE SEQUENCE [LARGE SCALE GENOMIC DNA]</scope>
    <source>
        <strain evidence="7 8">HA7</strain>
    </source>
</reference>
<dbReference type="Gene3D" id="2.160.20.10">
    <property type="entry name" value="Single-stranded right-handed beta-helix, Pectin lyase-like"/>
    <property type="match status" value="1"/>
</dbReference>
<dbReference type="InterPro" id="IPR051801">
    <property type="entry name" value="GH28_Enzymes"/>
</dbReference>
<dbReference type="SUPFAM" id="SSF51126">
    <property type="entry name" value="Pectin lyase-like"/>
    <property type="match status" value="1"/>
</dbReference>
<dbReference type="OrthoDB" id="9795222at2"/>
<dbReference type="InterPro" id="IPR011050">
    <property type="entry name" value="Pectin_lyase_fold/virulence"/>
</dbReference>
<dbReference type="InterPro" id="IPR012334">
    <property type="entry name" value="Pectin_lyas_fold"/>
</dbReference>
<dbReference type="PROSITE" id="PS00502">
    <property type="entry name" value="POLYGALACTURONASE"/>
    <property type="match status" value="1"/>
</dbReference>
<dbReference type="PANTHER" id="PTHR31339">
    <property type="entry name" value="PECTIN LYASE-RELATED"/>
    <property type="match status" value="1"/>
</dbReference>
<evidence type="ECO:0000256" key="1">
    <source>
        <dbReference type="ARBA" id="ARBA00008834"/>
    </source>
</evidence>
<proteinExistence type="inferred from homology"/>
<dbReference type="GO" id="GO:0005975">
    <property type="term" value="P:carbohydrate metabolic process"/>
    <property type="evidence" value="ECO:0007669"/>
    <property type="project" value="InterPro"/>
</dbReference>
<dbReference type="SMART" id="SM00710">
    <property type="entry name" value="PbH1"/>
    <property type="match status" value="5"/>
</dbReference>
<dbReference type="InterPro" id="IPR024535">
    <property type="entry name" value="RHGA/B-epi-like_pectate_lyase"/>
</dbReference>
<keyword evidence="8" id="KW-1185">Reference proteome</keyword>
<dbReference type="Pfam" id="PF12708">
    <property type="entry name" value="Pect-lyase_RHGA_epim"/>
    <property type="match status" value="1"/>
</dbReference>
<evidence type="ECO:0000259" key="6">
    <source>
        <dbReference type="Pfam" id="PF12708"/>
    </source>
</evidence>
<dbReference type="InterPro" id="IPR006626">
    <property type="entry name" value="PbH1"/>
</dbReference>
<dbReference type="RefSeq" id="WP_100986989.1">
    <property type="nucleotide sequence ID" value="NZ_CP025096.1"/>
</dbReference>
<sequence length="551" mass="60511">MTRRYQFLSLVFATLVPFATQAQSTPTYSWANLPKIAQPTFRKDTISILSYGARPDGVTLNTKSINTAIAACSQKGGGVVVVPGGLWMTGPIELKSNVNLHLNKSALLLFTPDKSQYALVEGVYEGKRAARNQSPISGTNLENIAITGQGIVDGNGDVWRAVNKGQLTENQWKAKVTSGGVLKDDGTTWYPSEQFKKVSTESRSMLLSSEKPLSSFEDMKDFLRPNLVVLTSCKKVLLEGVTFQNSAAWCMHPLMCQDLTIRNVTTKNPEYAQNGDGMDIESCKNFLIEGCTLDVGDDAICIKSGKDEEGRKRGMPTENGIIRNNTVYNGHGGFVVGSEMSGGARYIFVSNCTFMGTDKGLRFKSVRGRGGVVEHIYAKDIFMKDIGGEAIFFDLYYFVKFATDGQRDERPVVNEGTPVFRDMKFENIVCNGAKKGVFIRGLPEMAVKNITMEKMVLEADKGVELIDASGIRFTNVRLITKSTKPVILVDNSSNLTFDTIQYDPQASLLFSVLGERSQNIQVKNTDVAKAKTKAEFSKGALEKNLILSSIK</sequence>
<protein>
    <submittedName>
        <fullName evidence="7">Glycoside hydrolase</fullName>
    </submittedName>
</protein>
<gene>
    <name evidence="7" type="ORF">CWM47_05610</name>
</gene>
<comment type="similarity">
    <text evidence="1 4">Belongs to the glycosyl hydrolase 28 family.</text>
</comment>
<evidence type="ECO:0000256" key="3">
    <source>
        <dbReference type="ARBA" id="ARBA00023295"/>
    </source>
</evidence>
<evidence type="ECO:0000256" key="2">
    <source>
        <dbReference type="ARBA" id="ARBA00022801"/>
    </source>
</evidence>